<keyword evidence="2" id="KW-1185">Reference proteome</keyword>
<organism evidence="1 2">
    <name type="scientific">Chryseobacterium herbae</name>
    <dbReference type="NCBI Taxonomy" id="2976476"/>
    <lineage>
        <taxon>Bacteria</taxon>
        <taxon>Pseudomonadati</taxon>
        <taxon>Bacteroidota</taxon>
        <taxon>Flavobacteriia</taxon>
        <taxon>Flavobacteriales</taxon>
        <taxon>Weeksellaceae</taxon>
        <taxon>Chryseobacterium group</taxon>
        <taxon>Chryseobacterium</taxon>
    </lineage>
</organism>
<dbReference type="Proteomes" id="UP001525566">
    <property type="component" value="Unassembled WGS sequence"/>
</dbReference>
<evidence type="ECO:0000313" key="1">
    <source>
        <dbReference type="EMBL" id="MCT2564198.1"/>
    </source>
</evidence>
<evidence type="ECO:0000313" key="2">
    <source>
        <dbReference type="Proteomes" id="UP001525566"/>
    </source>
</evidence>
<comment type="caution">
    <text evidence="1">The sequence shown here is derived from an EMBL/GenBank/DDBJ whole genome shotgun (WGS) entry which is preliminary data.</text>
</comment>
<name>A0ABT2IZB5_9FLAO</name>
<dbReference type="Gene3D" id="3.40.1350.140">
    <property type="entry name" value="MepB-like"/>
    <property type="match status" value="1"/>
</dbReference>
<accession>A0ABT2IZB5</accession>
<protein>
    <submittedName>
        <fullName evidence="1">MepB family protein</fullName>
    </submittedName>
</protein>
<gene>
    <name evidence="1" type="ORF">N0B48_20080</name>
</gene>
<dbReference type="EMBL" id="JAOAMU010000007">
    <property type="protein sequence ID" value="MCT2564198.1"/>
    <property type="molecule type" value="Genomic_DNA"/>
</dbReference>
<dbReference type="Pfam" id="PF08877">
    <property type="entry name" value="MepB-like"/>
    <property type="match status" value="1"/>
</dbReference>
<dbReference type="InterPro" id="IPR038231">
    <property type="entry name" value="MepB-like_sf"/>
</dbReference>
<reference evidence="1 2" key="1">
    <citation type="submission" date="2022-09" db="EMBL/GenBank/DDBJ databases">
        <title>Chryseobacterium oleae sp.nov., isolated from the inter-root soil of Pyrola calliantha H. Andr. in Tibet.</title>
        <authorList>
            <person name="Li Z."/>
        </authorList>
    </citation>
    <scope>NUCLEOTIDE SEQUENCE [LARGE SCALE GENOMIC DNA]</scope>
    <source>
        <strain evidence="2">pc1-10</strain>
    </source>
</reference>
<dbReference type="InterPro" id="IPR011235">
    <property type="entry name" value="MepB-like"/>
</dbReference>
<sequence>MNLEHVDELIFQPLGLKLLHTEEDREAKDYFGCSFTLNRLHVKFRTAKITPTKTGQFVTIWKRNVKGETAPFDSDDIFDFYLISASKDHNKGIFIFPKEILMNKGIVSHGKKVGKRGIRVYPIWDLTESKQAKATQKWQIEYFLDFSEHKESYLHKAKVLFDLK</sequence>
<dbReference type="RefSeq" id="WP_259840913.1">
    <property type="nucleotide sequence ID" value="NZ_JAOAMU010000007.1"/>
</dbReference>
<proteinExistence type="predicted"/>
<dbReference type="PIRSF" id="PIRSF032285">
    <property type="entry name" value="UCP032285"/>
    <property type="match status" value="1"/>
</dbReference>